<dbReference type="Gene3D" id="3.60.21.10">
    <property type="match status" value="1"/>
</dbReference>
<proteinExistence type="predicted"/>
<dbReference type="PANTHER" id="PTHR10340">
    <property type="entry name" value="SPHINGOMYELIN PHOSPHODIESTERASE"/>
    <property type="match status" value="1"/>
</dbReference>
<dbReference type="SUPFAM" id="SSF56300">
    <property type="entry name" value="Metallo-dependent phosphatases"/>
    <property type="match status" value="1"/>
</dbReference>
<dbReference type="GO" id="GO:0008081">
    <property type="term" value="F:phosphoric diester hydrolase activity"/>
    <property type="evidence" value="ECO:0007669"/>
    <property type="project" value="TreeGrafter"/>
</dbReference>
<dbReference type="PANTHER" id="PTHR10340:SF27">
    <property type="entry name" value="ACL091CP"/>
    <property type="match status" value="1"/>
</dbReference>
<protein>
    <submittedName>
        <fullName evidence="5">Metallo-dependent phosphatase-like protein</fullName>
    </submittedName>
</protein>
<feature type="chain" id="PRO_5013005575" evidence="3">
    <location>
        <begin position="16"/>
        <end position="682"/>
    </location>
</feature>
<comment type="caution">
    <text evidence="5">The sequence shown here is derived from an EMBL/GenBank/DDBJ whole genome shotgun (WGS) entry which is preliminary data.</text>
</comment>
<evidence type="ECO:0000313" key="6">
    <source>
        <dbReference type="Proteomes" id="UP000193986"/>
    </source>
</evidence>
<dbReference type="CDD" id="cd00842">
    <property type="entry name" value="MPP_ASMase"/>
    <property type="match status" value="1"/>
</dbReference>
<dbReference type="AlphaFoldDB" id="A0A1Y2BKB0"/>
<keyword evidence="3" id="KW-0732">Signal</keyword>
<sequence length="682" mass="74917">MKAVFILALAGAAQAANVTLGPSAWTAAGIFPTSLFSTYYNNPTQTVSQVQPVITDTVLNITYPANLTNPDTIPSNDTADPIEYPHAPKLSASAATALYQNVSLSIQAIITSNGTSNCTKCINALTEGQRLAQQAPHLVPQLMVALCNQYKFASKAGCNIYMPQAQGPMYTQVLAYGNMSGYDGQYLCENFISVSKCPRPPLPTFNSSDFWSKPKPTNATAPEPKGTNRVKVLHMSDFHVDPRYATGSEGNCTSGLCCRHGNPAASIYSNYTPSVSAPRFGYFLCDTPWSLGAAAVQAIPALTGTNETGFEMTIFTGDLVSHDPYYQLSRGYIEYTETALYDLWKKTLNKDSPLYAAIGNHDSYQQAFDAPHNLPGVLSKQLSWNYNHLAHLWKKEGWIDGKTTSVAKAHYGGYSAMHAKNLKVITINTDLWYRANVFAYINSTAPDNFGFLKFLADELQECEDKGYRAYVMGHVLSGWDGTNPLPGPTDVFYQIIDRYSHVIAALFWGHTHEDQNMIYYANNGTSISAATAQNIAWVGPSITPLTNLNSGFKMYEVDGETWDILDAHTWYSNVSSFAELDDQIDIGPSYRYEYSTRQAYGSNITWPENAPLNATWWHLVTEQMETDGGDLVALYNTYQGKSSDLTANCTSSECIQAKICYIRSGSGSLSLENCQSSYGSVQ</sequence>
<keyword evidence="2" id="KW-0325">Glycoprotein</keyword>
<feature type="domain" description="Calcineurin-like phosphoesterase" evidence="4">
    <location>
        <begin position="231"/>
        <end position="513"/>
    </location>
</feature>
<organism evidence="5 6">
    <name type="scientific">Naematelia encephala</name>
    <dbReference type="NCBI Taxonomy" id="71784"/>
    <lineage>
        <taxon>Eukaryota</taxon>
        <taxon>Fungi</taxon>
        <taxon>Dikarya</taxon>
        <taxon>Basidiomycota</taxon>
        <taxon>Agaricomycotina</taxon>
        <taxon>Tremellomycetes</taxon>
        <taxon>Tremellales</taxon>
        <taxon>Naemateliaceae</taxon>
        <taxon>Naematelia</taxon>
    </lineage>
</organism>
<keyword evidence="6" id="KW-1185">Reference proteome</keyword>
<dbReference type="InterPro" id="IPR041805">
    <property type="entry name" value="ASMase/PPN1_MPP"/>
</dbReference>
<evidence type="ECO:0000256" key="1">
    <source>
        <dbReference type="ARBA" id="ARBA00022801"/>
    </source>
</evidence>
<dbReference type="EMBL" id="MCFC01000002">
    <property type="protein sequence ID" value="ORY35060.1"/>
    <property type="molecule type" value="Genomic_DNA"/>
</dbReference>
<reference evidence="5 6" key="1">
    <citation type="submission" date="2016-07" db="EMBL/GenBank/DDBJ databases">
        <title>Pervasive Adenine N6-methylation of Active Genes in Fungi.</title>
        <authorList>
            <consortium name="DOE Joint Genome Institute"/>
            <person name="Mondo S.J."/>
            <person name="Dannebaum R.O."/>
            <person name="Kuo R.C."/>
            <person name="Labutti K."/>
            <person name="Haridas S."/>
            <person name="Kuo A."/>
            <person name="Salamov A."/>
            <person name="Ahrendt S.R."/>
            <person name="Lipzen A."/>
            <person name="Sullivan W."/>
            <person name="Andreopoulos W.B."/>
            <person name="Clum A."/>
            <person name="Lindquist E."/>
            <person name="Daum C."/>
            <person name="Ramamoorthy G.K."/>
            <person name="Gryganskyi A."/>
            <person name="Culley D."/>
            <person name="Magnuson J.K."/>
            <person name="James T.Y."/>
            <person name="O'Malley M.A."/>
            <person name="Stajich J.E."/>
            <person name="Spatafora J.W."/>
            <person name="Visel A."/>
            <person name="Grigoriev I.V."/>
        </authorList>
    </citation>
    <scope>NUCLEOTIDE SEQUENCE [LARGE SCALE GENOMIC DNA]</scope>
    <source>
        <strain evidence="5 6">68-887.2</strain>
    </source>
</reference>
<dbReference type="Pfam" id="PF00149">
    <property type="entry name" value="Metallophos"/>
    <property type="match status" value="1"/>
</dbReference>
<name>A0A1Y2BKB0_9TREE</name>
<feature type="signal peptide" evidence="3">
    <location>
        <begin position="1"/>
        <end position="15"/>
    </location>
</feature>
<dbReference type="Proteomes" id="UP000193986">
    <property type="component" value="Unassembled WGS sequence"/>
</dbReference>
<dbReference type="OrthoDB" id="282973at2759"/>
<accession>A0A1Y2BKB0</accession>
<keyword evidence="1" id="KW-0378">Hydrolase</keyword>
<dbReference type="InterPro" id="IPR004843">
    <property type="entry name" value="Calcineurin-like_PHP"/>
</dbReference>
<dbReference type="STRING" id="71784.A0A1Y2BKB0"/>
<evidence type="ECO:0000256" key="2">
    <source>
        <dbReference type="ARBA" id="ARBA00023180"/>
    </source>
</evidence>
<dbReference type="InParanoid" id="A0A1Y2BKB0"/>
<gene>
    <name evidence="5" type="ORF">BCR39DRAFT_516450</name>
</gene>
<evidence type="ECO:0000313" key="5">
    <source>
        <dbReference type="EMBL" id="ORY35060.1"/>
    </source>
</evidence>
<evidence type="ECO:0000256" key="3">
    <source>
        <dbReference type="SAM" id="SignalP"/>
    </source>
</evidence>
<evidence type="ECO:0000259" key="4">
    <source>
        <dbReference type="Pfam" id="PF00149"/>
    </source>
</evidence>
<dbReference type="InterPro" id="IPR029052">
    <property type="entry name" value="Metallo-depent_PP-like"/>
</dbReference>
<dbReference type="GO" id="GO:0005615">
    <property type="term" value="C:extracellular space"/>
    <property type="evidence" value="ECO:0007669"/>
    <property type="project" value="TreeGrafter"/>
</dbReference>